<dbReference type="EMBL" id="MNAD01000125">
    <property type="protein sequence ID" value="OJT15836.1"/>
    <property type="molecule type" value="Genomic_DNA"/>
</dbReference>
<dbReference type="Proteomes" id="UP000184267">
    <property type="component" value="Unassembled WGS sequence"/>
</dbReference>
<evidence type="ECO:0000256" key="1">
    <source>
        <dbReference type="SAM" id="MobiDB-lite"/>
    </source>
</evidence>
<gene>
    <name evidence="2" type="ORF">TRAPUB_3434</name>
</gene>
<evidence type="ECO:0000313" key="2">
    <source>
        <dbReference type="EMBL" id="OJT15836.1"/>
    </source>
</evidence>
<dbReference type="AlphaFoldDB" id="A0A1M2W7N4"/>
<accession>A0A1M2W7N4</accession>
<comment type="caution">
    <text evidence="2">The sequence shown here is derived from an EMBL/GenBank/DDBJ whole genome shotgun (WGS) entry which is preliminary data.</text>
</comment>
<dbReference type="STRING" id="154538.A0A1M2W7N4"/>
<reference evidence="2 3" key="1">
    <citation type="submission" date="2016-10" db="EMBL/GenBank/DDBJ databases">
        <title>Genome sequence of the basidiomycete white-rot fungus Trametes pubescens.</title>
        <authorList>
            <person name="Makela M.R."/>
            <person name="Granchi Z."/>
            <person name="Peng M."/>
            <person name="De Vries R.P."/>
            <person name="Grigoriev I."/>
            <person name="Riley R."/>
            <person name="Hilden K."/>
        </authorList>
    </citation>
    <scope>NUCLEOTIDE SEQUENCE [LARGE SCALE GENOMIC DNA]</scope>
    <source>
        <strain evidence="2 3">FBCC735</strain>
    </source>
</reference>
<name>A0A1M2W7N4_TRAPU</name>
<keyword evidence="3" id="KW-1185">Reference proteome</keyword>
<protein>
    <submittedName>
        <fullName evidence="2">Uncharacterized protein</fullName>
    </submittedName>
</protein>
<proteinExistence type="predicted"/>
<dbReference type="OrthoDB" id="1930760at2759"/>
<evidence type="ECO:0000313" key="3">
    <source>
        <dbReference type="Proteomes" id="UP000184267"/>
    </source>
</evidence>
<sequence>MTGYDTIWPADSVEFCPHPDATDVFVVGTYKLEDSEKIETASTADDAPDDSGTPPPEAPKKPQKRRGKCMLFRLRDDDQ</sequence>
<organism evidence="2 3">
    <name type="scientific">Trametes pubescens</name>
    <name type="common">White-rot fungus</name>
    <dbReference type="NCBI Taxonomy" id="154538"/>
    <lineage>
        <taxon>Eukaryota</taxon>
        <taxon>Fungi</taxon>
        <taxon>Dikarya</taxon>
        <taxon>Basidiomycota</taxon>
        <taxon>Agaricomycotina</taxon>
        <taxon>Agaricomycetes</taxon>
        <taxon>Polyporales</taxon>
        <taxon>Polyporaceae</taxon>
        <taxon>Trametes</taxon>
    </lineage>
</organism>
<feature type="region of interest" description="Disordered" evidence="1">
    <location>
        <begin position="36"/>
        <end position="79"/>
    </location>
</feature>